<reference evidence="2 3" key="1">
    <citation type="submission" date="2015-09" db="EMBL/GenBank/DDBJ databases">
        <title>Trachymyrmex zeteki WGS genome.</title>
        <authorList>
            <person name="Nygaard S."/>
            <person name="Hu H."/>
            <person name="Boomsma J."/>
            <person name="Zhang G."/>
        </authorList>
    </citation>
    <scope>NUCLEOTIDE SEQUENCE [LARGE SCALE GENOMIC DNA]</scope>
    <source>
        <strain evidence="2">Tzet28-1</strain>
        <tissue evidence="2">Whole body</tissue>
    </source>
</reference>
<dbReference type="AlphaFoldDB" id="A0A151XJE3"/>
<name>A0A151XJE3_9HYME</name>
<evidence type="ECO:0000313" key="2">
    <source>
        <dbReference type="EMBL" id="KYQ60509.1"/>
    </source>
</evidence>
<dbReference type="Proteomes" id="UP000075809">
    <property type="component" value="Unassembled WGS sequence"/>
</dbReference>
<keyword evidence="1" id="KW-1133">Transmembrane helix</keyword>
<feature type="non-terminal residue" evidence="2">
    <location>
        <position position="1"/>
    </location>
</feature>
<evidence type="ECO:0000256" key="1">
    <source>
        <dbReference type="SAM" id="Phobius"/>
    </source>
</evidence>
<evidence type="ECO:0000313" key="3">
    <source>
        <dbReference type="Proteomes" id="UP000075809"/>
    </source>
</evidence>
<protein>
    <submittedName>
        <fullName evidence="2">Uncharacterized protein</fullName>
    </submittedName>
</protein>
<organism evidence="2 3">
    <name type="scientific">Mycetomoellerius zeteki</name>
    <dbReference type="NCBI Taxonomy" id="64791"/>
    <lineage>
        <taxon>Eukaryota</taxon>
        <taxon>Metazoa</taxon>
        <taxon>Ecdysozoa</taxon>
        <taxon>Arthropoda</taxon>
        <taxon>Hexapoda</taxon>
        <taxon>Insecta</taxon>
        <taxon>Pterygota</taxon>
        <taxon>Neoptera</taxon>
        <taxon>Endopterygota</taxon>
        <taxon>Hymenoptera</taxon>
        <taxon>Apocrita</taxon>
        <taxon>Aculeata</taxon>
        <taxon>Formicoidea</taxon>
        <taxon>Formicidae</taxon>
        <taxon>Myrmicinae</taxon>
        <taxon>Mycetomoellerius</taxon>
    </lineage>
</organism>
<proteinExistence type="predicted"/>
<feature type="transmembrane region" description="Helical" evidence="1">
    <location>
        <begin position="44"/>
        <end position="62"/>
    </location>
</feature>
<dbReference type="EMBL" id="KQ982074">
    <property type="protein sequence ID" value="KYQ60509.1"/>
    <property type="molecule type" value="Genomic_DNA"/>
</dbReference>
<sequence length="117" mass="13537">GKTPMNSNVNSLLSPKGMSEMSIINDRNVDGSNKHPIKYRTRLFYIRHLVITISIFTSYSAANIRALFSRVCEENGEITRKPPAVRYSRVILEYRVINFRERRLSSCVSPSLSMRRR</sequence>
<keyword evidence="1" id="KW-0472">Membrane</keyword>
<gene>
    <name evidence="2" type="ORF">ALC60_00492</name>
</gene>
<accession>A0A151XJE3</accession>
<keyword evidence="3" id="KW-1185">Reference proteome</keyword>
<keyword evidence="1" id="KW-0812">Transmembrane</keyword>